<reference evidence="3" key="1">
    <citation type="submission" date="2010-07" db="EMBL/GenBank/DDBJ databases">
        <title>The genome sequence of Gaeumannomyces graminis var. tritici strain R3-111a-1.</title>
        <authorList>
            <consortium name="The Broad Institute Genome Sequencing Platform"/>
            <person name="Ma L.-J."/>
            <person name="Dead R."/>
            <person name="Young S."/>
            <person name="Zeng Q."/>
            <person name="Koehrsen M."/>
            <person name="Alvarado L."/>
            <person name="Berlin A."/>
            <person name="Chapman S.B."/>
            <person name="Chen Z."/>
            <person name="Freedman E."/>
            <person name="Gellesch M."/>
            <person name="Goldberg J."/>
            <person name="Griggs A."/>
            <person name="Gujja S."/>
            <person name="Heilman E.R."/>
            <person name="Heiman D."/>
            <person name="Hepburn T."/>
            <person name="Howarth C."/>
            <person name="Jen D."/>
            <person name="Larson L."/>
            <person name="Mehta T."/>
            <person name="Neiman D."/>
            <person name="Pearson M."/>
            <person name="Roberts A."/>
            <person name="Saif S."/>
            <person name="Shea T."/>
            <person name="Shenoy N."/>
            <person name="Sisk P."/>
            <person name="Stolte C."/>
            <person name="Sykes S."/>
            <person name="Walk T."/>
            <person name="White J."/>
            <person name="Yandava C."/>
            <person name="Haas B."/>
            <person name="Nusbaum C."/>
            <person name="Birren B."/>
        </authorList>
    </citation>
    <scope>NUCLEOTIDE SEQUENCE [LARGE SCALE GENOMIC DNA]</scope>
    <source>
        <strain evidence="3">R3-111a-1</strain>
    </source>
</reference>
<organism evidence="1">
    <name type="scientific">Gaeumannomyces tritici (strain R3-111a-1)</name>
    <name type="common">Wheat and barley take-all root rot fungus</name>
    <name type="synonym">Gaeumannomyces graminis var. tritici</name>
    <dbReference type="NCBI Taxonomy" id="644352"/>
    <lineage>
        <taxon>Eukaryota</taxon>
        <taxon>Fungi</taxon>
        <taxon>Dikarya</taxon>
        <taxon>Ascomycota</taxon>
        <taxon>Pezizomycotina</taxon>
        <taxon>Sordariomycetes</taxon>
        <taxon>Sordariomycetidae</taxon>
        <taxon>Magnaporthales</taxon>
        <taxon>Magnaporthaceae</taxon>
        <taxon>Gaeumannomyces</taxon>
    </lineage>
</organism>
<keyword evidence="3" id="KW-1185">Reference proteome</keyword>
<dbReference type="HOGENOM" id="CLU_1865234_0_0_1"/>
<sequence>MAPRRHSSGCGMRNWQGFRVLDPRLRRRLLTRRRHCPSRLLSTNQARLGLIKIKIEPQHDRLDVGPFLRPNLGLHGECDFGGGGSSSHGARPLFFSRDCNSSGMKSTSRNHFAVVGPTRSAWKGAKPKKTGACVGAF</sequence>
<reference evidence="2" key="4">
    <citation type="journal article" date="2015" name="G3 (Bethesda)">
        <title>Genome sequences of three phytopathogenic species of the Magnaporthaceae family of fungi.</title>
        <authorList>
            <person name="Okagaki L.H."/>
            <person name="Nunes C.C."/>
            <person name="Sailsbery J."/>
            <person name="Clay B."/>
            <person name="Brown D."/>
            <person name="John T."/>
            <person name="Oh Y."/>
            <person name="Young N."/>
            <person name="Fitzgerald M."/>
            <person name="Haas B.J."/>
            <person name="Zeng Q."/>
            <person name="Young S."/>
            <person name="Adiconis X."/>
            <person name="Fan L."/>
            <person name="Levin J.Z."/>
            <person name="Mitchell T.K."/>
            <person name="Okubara P.A."/>
            <person name="Farman M.L."/>
            <person name="Kohn L.M."/>
            <person name="Birren B."/>
            <person name="Ma L.-J."/>
            <person name="Dean R.A."/>
        </authorList>
    </citation>
    <scope>NUCLEOTIDE SEQUENCE</scope>
    <source>
        <strain evidence="2">R3-111a-1</strain>
    </source>
</reference>
<evidence type="ECO:0000313" key="1">
    <source>
        <dbReference type="EMBL" id="EJT77321.1"/>
    </source>
</evidence>
<dbReference type="EnsemblFungi" id="EJT77321">
    <property type="protein sequence ID" value="EJT77321"/>
    <property type="gene ID" value="GGTG_07233"/>
</dbReference>
<dbReference type="EMBL" id="GL385397">
    <property type="protein sequence ID" value="EJT77321.1"/>
    <property type="molecule type" value="Genomic_DNA"/>
</dbReference>
<dbReference type="RefSeq" id="XP_009223321.1">
    <property type="nucleotide sequence ID" value="XM_009225057.1"/>
</dbReference>
<evidence type="ECO:0000313" key="3">
    <source>
        <dbReference type="Proteomes" id="UP000006039"/>
    </source>
</evidence>
<reference evidence="1" key="2">
    <citation type="submission" date="2010-07" db="EMBL/GenBank/DDBJ databases">
        <authorList>
            <consortium name="The Broad Institute Genome Sequencing Platform"/>
            <consortium name="Broad Institute Genome Sequencing Center for Infectious Disease"/>
            <person name="Ma L.-J."/>
            <person name="Dead R."/>
            <person name="Young S."/>
            <person name="Zeng Q."/>
            <person name="Koehrsen M."/>
            <person name="Alvarado L."/>
            <person name="Berlin A."/>
            <person name="Chapman S.B."/>
            <person name="Chen Z."/>
            <person name="Freedman E."/>
            <person name="Gellesch M."/>
            <person name="Goldberg J."/>
            <person name="Griggs A."/>
            <person name="Gujja S."/>
            <person name="Heilman E.R."/>
            <person name="Heiman D."/>
            <person name="Hepburn T."/>
            <person name="Howarth C."/>
            <person name="Jen D."/>
            <person name="Larson L."/>
            <person name="Mehta T."/>
            <person name="Neiman D."/>
            <person name="Pearson M."/>
            <person name="Roberts A."/>
            <person name="Saif S."/>
            <person name="Shea T."/>
            <person name="Shenoy N."/>
            <person name="Sisk P."/>
            <person name="Stolte C."/>
            <person name="Sykes S."/>
            <person name="Walk T."/>
            <person name="White J."/>
            <person name="Yandava C."/>
            <person name="Haas B."/>
            <person name="Nusbaum C."/>
            <person name="Birren B."/>
        </authorList>
    </citation>
    <scope>NUCLEOTIDE SEQUENCE</scope>
    <source>
        <strain evidence="1">R3-111a-1</strain>
    </source>
</reference>
<dbReference type="AlphaFoldDB" id="J3P136"/>
<accession>J3P136</accession>
<dbReference type="VEuPathDB" id="FungiDB:GGTG_07233"/>
<dbReference type="GeneID" id="20347691"/>
<name>J3P136_GAET3</name>
<proteinExistence type="predicted"/>
<evidence type="ECO:0000313" key="2">
    <source>
        <dbReference type="EnsemblFungi" id="EJT77321"/>
    </source>
</evidence>
<dbReference type="Proteomes" id="UP000006039">
    <property type="component" value="Unassembled WGS sequence"/>
</dbReference>
<protein>
    <submittedName>
        <fullName evidence="1 2">Uncharacterized protein</fullName>
    </submittedName>
</protein>
<reference evidence="1" key="3">
    <citation type="submission" date="2010-09" db="EMBL/GenBank/DDBJ databases">
        <title>Annotation of Gaeumannomyces graminis var. tritici R3-111a-1.</title>
        <authorList>
            <consortium name="The Broad Institute Genome Sequencing Platform"/>
            <person name="Ma L.-J."/>
            <person name="Dead R."/>
            <person name="Young S.K."/>
            <person name="Zeng Q."/>
            <person name="Gargeya S."/>
            <person name="Fitzgerald M."/>
            <person name="Haas B."/>
            <person name="Abouelleil A."/>
            <person name="Alvarado L."/>
            <person name="Arachchi H.M."/>
            <person name="Berlin A."/>
            <person name="Brown A."/>
            <person name="Chapman S.B."/>
            <person name="Chen Z."/>
            <person name="Dunbar C."/>
            <person name="Freedman E."/>
            <person name="Gearin G."/>
            <person name="Gellesch M."/>
            <person name="Goldberg J."/>
            <person name="Griggs A."/>
            <person name="Gujja S."/>
            <person name="Heiman D."/>
            <person name="Howarth C."/>
            <person name="Larson L."/>
            <person name="Lui A."/>
            <person name="MacDonald P.J.P."/>
            <person name="Mehta T."/>
            <person name="Montmayeur A."/>
            <person name="Murphy C."/>
            <person name="Neiman D."/>
            <person name="Pearson M."/>
            <person name="Priest M."/>
            <person name="Roberts A."/>
            <person name="Saif S."/>
            <person name="Shea T."/>
            <person name="Shenoy N."/>
            <person name="Sisk P."/>
            <person name="Stolte C."/>
            <person name="Sykes S."/>
            <person name="Yandava C."/>
            <person name="Wortman J."/>
            <person name="Nusbaum C."/>
            <person name="Birren B."/>
        </authorList>
    </citation>
    <scope>NUCLEOTIDE SEQUENCE</scope>
    <source>
        <strain evidence="1">R3-111a-1</strain>
    </source>
</reference>
<gene>
    <name evidence="2" type="primary">20347691</name>
    <name evidence="1" type="ORF">GGTG_07233</name>
</gene>
<reference evidence="2" key="5">
    <citation type="submission" date="2018-04" db="UniProtKB">
        <authorList>
            <consortium name="EnsemblFungi"/>
        </authorList>
    </citation>
    <scope>IDENTIFICATION</scope>
    <source>
        <strain evidence="2">R3-111a-1</strain>
    </source>
</reference>